<proteinExistence type="inferred from homology"/>
<feature type="compositionally biased region" description="Basic and acidic residues" evidence="8">
    <location>
        <begin position="171"/>
        <end position="182"/>
    </location>
</feature>
<dbReference type="InterPro" id="IPR007502">
    <property type="entry name" value="Helicase-assoc_dom"/>
</dbReference>
<evidence type="ECO:0000256" key="1">
    <source>
        <dbReference type="ARBA" id="ARBA00008792"/>
    </source>
</evidence>
<dbReference type="FunFam" id="3.40.50.300:FF:000637">
    <property type="entry name" value="ATP-dependent RNA helicase DHX37/DHR1"/>
    <property type="match status" value="1"/>
</dbReference>
<dbReference type="FunFam" id="1.20.120.1080:FF:000039">
    <property type="entry name" value="Unplaced genomic scaffold supercont1.1, whole genome shotgun sequence"/>
    <property type="match status" value="1"/>
</dbReference>
<feature type="compositionally biased region" description="Basic and acidic residues" evidence="8">
    <location>
        <begin position="140"/>
        <end position="152"/>
    </location>
</feature>
<comment type="catalytic activity">
    <reaction evidence="7">
        <text>ATP + H2O = ADP + phosphate + H(+)</text>
        <dbReference type="Rhea" id="RHEA:13065"/>
        <dbReference type="ChEBI" id="CHEBI:15377"/>
        <dbReference type="ChEBI" id="CHEBI:15378"/>
        <dbReference type="ChEBI" id="CHEBI:30616"/>
        <dbReference type="ChEBI" id="CHEBI:43474"/>
        <dbReference type="ChEBI" id="CHEBI:456216"/>
        <dbReference type="EC" id="3.6.4.13"/>
    </reaction>
</comment>
<dbReference type="GO" id="GO:0003723">
    <property type="term" value="F:RNA binding"/>
    <property type="evidence" value="ECO:0007669"/>
    <property type="project" value="TreeGrafter"/>
</dbReference>
<evidence type="ECO:0000256" key="3">
    <source>
        <dbReference type="ARBA" id="ARBA00022741"/>
    </source>
</evidence>
<organism evidence="11 12">
    <name type="scientific">Apiotrichum porosum</name>
    <dbReference type="NCBI Taxonomy" id="105984"/>
    <lineage>
        <taxon>Eukaryota</taxon>
        <taxon>Fungi</taxon>
        <taxon>Dikarya</taxon>
        <taxon>Basidiomycota</taxon>
        <taxon>Agaricomycotina</taxon>
        <taxon>Tremellomycetes</taxon>
        <taxon>Trichosporonales</taxon>
        <taxon>Trichosporonaceae</taxon>
        <taxon>Apiotrichum</taxon>
    </lineage>
</organism>
<dbReference type="SMART" id="SM00490">
    <property type="entry name" value="HELICc"/>
    <property type="match status" value="1"/>
</dbReference>
<sequence>MPPPTFQRYNAQARGSGPGGRSHKKGKRKAPQEEEEAAPLQPHHEAGMSSKKRKRIDSYIAKKLQIERRDDTLKTLAALQNNKQASLATVSTASLGQNPLKPSTALERAERIEDRAVRRGIEILQKRHGDLAESDSDSDDGGRTKGRPREVEVVTTAQEDAEAIDTTVLETKAERKAREKAAARGQSGRLQMPKRADWNPKLKAKTEAESSDFDSSDDGNDSPSESEAEAEPKSKSPEPEAETPKAPATVGSALKAPAVGGALKSSVGSALKPTVGSAIKASIGSALKPLSVGSALKSSDGAAFQPRVVVRGPKKFAPARRRAEEEEESSSEEDSDEESDESEEGDDESGSGDDDEESGDDEDDDESDEAEEKKPSKGFKAWAQQQMGTFEEKALMPDLLATAPADGTVRPKKVSQPLPKTGEFVGPMGATLVIPDTSLLTGEPGSTKRPKVARRPSVVESRMGLPILAEEQGIVESILMNPVVVICGETGSGKTTQVPQMLYEAGFGFKGSNNPGMIAVTQPRRVAAVSLAERVRDELGLDKRSGVVAHQIRYSSTTAPDTAIKFMTDGVLLRELATDFLLSRYSVVVVDEAHERGVNTDVLIGVLSRVARLREKRWRESKDDKDRLSPLRIVIMSATLRVADFAENAALFPTPPPVIHIGARQHPVTMHFSRRTTSDYVGEAFNKVCKIHARLPAGAILVFLTGQSEIMGLCRRLEKKYGKNKDAKGAKKEVAPRPANDGMLAPEVLEAEDVDLGGDNDLAADVDDGVAEEDPEALDTDDDEPELLLEETDAPVTVLPLYSLLPQDQQMQVFNPPPEGHRLIIVSTNVAETSLTIPGVRYVVDCGRSKERQYDAASGVQTFAVSWISKASAAQRAGRAGRTGPGHCYRLYSSALFEDHMSAFSQPEILRMPIEGVVLNMKAMNIDAVTNFPFPTPPDRQALKRAESLLQHLGALDKPAATRMVAGITKSGVAGGRITDLGRAMASFPVSPRFAKMLVVGGQHDCLAYVIAIVAGLSVGDPFIHENALDNGEEEDEDADELDPERAAEIANIRSEELRAKERRKDIRGKFFKRQSAFNGKGESDMFKLLTAIGAYEHNPTGTFCNEYFLRLKAMQEIQQLRSQISNISKVTMKRMEPPNDKQRKIIRQILTAGFIDQVAVLESLVNKKGSSSHASTRGIPYRAIGVPEPVYIHPSSALFHGAPPEFMVFTEVVRTSKVYVKSVTKIQPTWLAVLGKDVCTFSRPVETPGMKAKLNATGNEREVIVVPHFADLGVDLPPIKRKQRRDGTRWITLEE</sequence>
<dbReference type="InterPro" id="IPR027417">
    <property type="entry name" value="P-loop_NTPase"/>
</dbReference>
<dbReference type="InterPro" id="IPR001650">
    <property type="entry name" value="Helicase_C-like"/>
</dbReference>
<dbReference type="Pfam" id="PF00270">
    <property type="entry name" value="DEAD"/>
    <property type="match status" value="1"/>
</dbReference>
<feature type="region of interest" description="Disordered" evidence="8">
    <location>
        <begin position="725"/>
        <end position="744"/>
    </location>
</feature>
<evidence type="ECO:0000256" key="5">
    <source>
        <dbReference type="ARBA" id="ARBA00022806"/>
    </source>
</evidence>
<evidence type="ECO:0000259" key="10">
    <source>
        <dbReference type="PROSITE" id="PS51194"/>
    </source>
</evidence>
<evidence type="ECO:0000259" key="9">
    <source>
        <dbReference type="PROSITE" id="PS51192"/>
    </source>
</evidence>
<dbReference type="Pfam" id="PF04408">
    <property type="entry name" value="WHD_HA2"/>
    <property type="match status" value="1"/>
</dbReference>
<dbReference type="InterPro" id="IPR011545">
    <property type="entry name" value="DEAD/DEAH_box_helicase_dom"/>
</dbReference>
<dbReference type="GeneID" id="39590162"/>
<dbReference type="Gene3D" id="1.20.120.1080">
    <property type="match status" value="1"/>
</dbReference>
<feature type="region of interest" description="Disordered" evidence="8">
    <location>
        <begin position="123"/>
        <end position="252"/>
    </location>
</feature>
<feature type="region of interest" description="Disordered" evidence="8">
    <location>
        <begin position="436"/>
        <end position="455"/>
    </location>
</feature>
<dbReference type="InterPro" id="IPR014001">
    <property type="entry name" value="Helicase_ATP-bd"/>
</dbReference>
<dbReference type="InterPro" id="IPR048333">
    <property type="entry name" value="HA2_WH"/>
</dbReference>
<dbReference type="GO" id="GO:0005524">
    <property type="term" value="F:ATP binding"/>
    <property type="evidence" value="ECO:0007669"/>
    <property type="project" value="UniProtKB-KW"/>
</dbReference>
<feature type="compositionally biased region" description="Basic and acidic residues" evidence="8">
    <location>
        <begin position="194"/>
        <end position="208"/>
    </location>
</feature>
<name>A0A427XZ06_9TREE</name>
<feature type="compositionally biased region" description="Acidic residues" evidence="8">
    <location>
        <begin position="325"/>
        <end position="370"/>
    </location>
</feature>
<dbReference type="PROSITE" id="PS00690">
    <property type="entry name" value="DEAH_ATP_HELICASE"/>
    <property type="match status" value="1"/>
</dbReference>
<dbReference type="SMART" id="SM00487">
    <property type="entry name" value="DEXDc"/>
    <property type="match status" value="1"/>
</dbReference>
<evidence type="ECO:0000256" key="4">
    <source>
        <dbReference type="ARBA" id="ARBA00022801"/>
    </source>
</evidence>
<dbReference type="InterPro" id="IPR011709">
    <property type="entry name" value="DEAD-box_helicase_OB_fold"/>
</dbReference>
<dbReference type="RefSeq" id="XP_028477566.1">
    <property type="nucleotide sequence ID" value="XM_028621114.1"/>
</dbReference>
<dbReference type="EC" id="3.6.4.13" evidence="2"/>
<dbReference type="Pfam" id="PF21010">
    <property type="entry name" value="HA2_C"/>
    <property type="match status" value="1"/>
</dbReference>
<dbReference type="SUPFAM" id="SSF52540">
    <property type="entry name" value="P-loop containing nucleoside triphosphate hydrolases"/>
    <property type="match status" value="1"/>
</dbReference>
<evidence type="ECO:0000313" key="12">
    <source>
        <dbReference type="Proteomes" id="UP000279236"/>
    </source>
</evidence>
<dbReference type="CDD" id="cd18791">
    <property type="entry name" value="SF2_C_RHA"/>
    <property type="match status" value="1"/>
</dbReference>
<dbReference type="PANTHER" id="PTHR18934:SF99">
    <property type="entry name" value="ATP-DEPENDENT RNA HELICASE DHX37-RELATED"/>
    <property type="match status" value="1"/>
</dbReference>
<feature type="region of interest" description="Disordered" evidence="8">
    <location>
        <begin position="1"/>
        <end position="55"/>
    </location>
</feature>
<evidence type="ECO:0000256" key="2">
    <source>
        <dbReference type="ARBA" id="ARBA00012552"/>
    </source>
</evidence>
<dbReference type="Gene3D" id="3.40.50.300">
    <property type="entry name" value="P-loop containing nucleotide triphosphate hydrolases"/>
    <property type="match status" value="2"/>
</dbReference>
<feature type="compositionally biased region" description="Acidic residues" evidence="8">
    <location>
        <begin position="209"/>
        <end position="229"/>
    </location>
</feature>
<dbReference type="GO" id="GO:1990904">
    <property type="term" value="C:ribonucleoprotein complex"/>
    <property type="evidence" value="ECO:0007669"/>
    <property type="project" value="UniProtKB-ARBA"/>
</dbReference>
<dbReference type="PANTHER" id="PTHR18934">
    <property type="entry name" value="ATP-DEPENDENT RNA HELICASE"/>
    <property type="match status" value="1"/>
</dbReference>
<gene>
    <name evidence="11" type="primary">ECM16</name>
    <name evidence="11" type="ORF">EHS24_005619</name>
</gene>
<keyword evidence="5 11" id="KW-0347">Helicase</keyword>
<evidence type="ECO:0000256" key="7">
    <source>
        <dbReference type="ARBA" id="ARBA00047984"/>
    </source>
</evidence>
<feature type="domain" description="Helicase ATP-binding" evidence="9">
    <location>
        <begin position="475"/>
        <end position="658"/>
    </location>
</feature>
<dbReference type="Proteomes" id="UP000279236">
    <property type="component" value="Unassembled WGS sequence"/>
</dbReference>
<dbReference type="OrthoDB" id="10253254at2759"/>
<comment type="caution">
    <text evidence="11">The sequence shown here is derived from an EMBL/GenBank/DDBJ whole genome shotgun (WGS) entry which is preliminary data.</text>
</comment>
<dbReference type="EMBL" id="RSCE01000003">
    <property type="protein sequence ID" value="RSH84118.1"/>
    <property type="molecule type" value="Genomic_DNA"/>
</dbReference>
<dbReference type="STRING" id="105984.A0A427XZ06"/>
<keyword evidence="4" id="KW-0378">Hydrolase</keyword>
<dbReference type="GO" id="GO:0005730">
    <property type="term" value="C:nucleolus"/>
    <property type="evidence" value="ECO:0007669"/>
    <property type="project" value="TreeGrafter"/>
</dbReference>
<accession>A0A427XZ06</accession>
<dbReference type="Pfam" id="PF00271">
    <property type="entry name" value="Helicase_C"/>
    <property type="match status" value="1"/>
</dbReference>
<feature type="region of interest" description="Disordered" evidence="8">
    <location>
        <begin position="296"/>
        <end position="380"/>
    </location>
</feature>
<keyword evidence="12" id="KW-1185">Reference proteome</keyword>
<evidence type="ECO:0000256" key="6">
    <source>
        <dbReference type="ARBA" id="ARBA00022840"/>
    </source>
</evidence>
<dbReference type="SMART" id="SM00847">
    <property type="entry name" value="HA2"/>
    <property type="match status" value="1"/>
</dbReference>
<dbReference type="PROSITE" id="PS51194">
    <property type="entry name" value="HELICASE_CTER"/>
    <property type="match status" value="1"/>
</dbReference>
<dbReference type="GO" id="GO:0000462">
    <property type="term" value="P:maturation of SSU-rRNA from tricistronic rRNA transcript (SSU-rRNA, 5.8S rRNA, LSU-rRNA)"/>
    <property type="evidence" value="ECO:0007669"/>
    <property type="project" value="TreeGrafter"/>
</dbReference>
<keyword evidence="3" id="KW-0547">Nucleotide-binding</keyword>
<reference evidence="11 12" key="1">
    <citation type="submission" date="2018-11" db="EMBL/GenBank/DDBJ databases">
        <title>Genome sequence of Apiotrichum porosum DSM 27194.</title>
        <authorList>
            <person name="Aliyu H."/>
            <person name="Gorte O."/>
            <person name="Ochsenreither K."/>
        </authorList>
    </citation>
    <scope>NUCLEOTIDE SEQUENCE [LARGE SCALE GENOMIC DNA]</scope>
    <source>
        <strain evidence="11 12">DSM 27194</strain>
    </source>
</reference>
<dbReference type="GO" id="GO:0003724">
    <property type="term" value="F:RNA helicase activity"/>
    <property type="evidence" value="ECO:0007669"/>
    <property type="project" value="UniProtKB-EC"/>
</dbReference>
<feature type="compositionally biased region" description="Basic and acidic residues" evidence="8">
    <location>
        <begin position="725"/>
        <end position="735"/>
    </location>
</feature>
<protein>
    <recommendedName>
        <fullName evidence="2">RNA helicase</fullName>
        <ecNumber evidence="2">3.6.4.13</ecNumber>
    </recommendedName>
</protein>
<dbReference type="PROSITE" id="PS51192">
    <property type="entry name" value="HELICASE_ATP_BIND_1"/>
    <property type="match status" value="1"/>
</dbReference>
<dbReference type="InterPro" id="IPR002464">
    <property type="entry name" value="DNA/RNA_helicase_DEAH_CS"/>
</dbReference>
<dbReference type="GO" id="GO:0016787">
    <property type="term" value="F:hydrolase activity"/>
    <property type="evidence" value="ECO:0007669"/>
    <property type="project" value="UniProtKB-KW"/>
</dbReference>
<dbReference type="Pfam" id="PF07717">
    <property type="entry name" value="OB_NTP_bind"/>
    <property type="match status" value="1"/>
</dbReference>
<comment type="similarity">
    <text evidence="1">Belongs to the DEAD box helicase family. DEAH subfamily.</text>
</comment>
<dbReference type="CDD" id="cd17982">
    <property type="entry name" value="DEXHc_DHX37"/>
    <property type="match status" value="1"/>
</dbReference>
<evidence type="ECO:0000313" key="11">
    <source>
        <dbReference type="EMBL" id="RSH84118.1"/>
    </source>
</evidence>
<feature type="domain" description="Helicase C-terminal" evidence="10">
    <location>
        <begin position="687"/>
        <end position="925"/>
    </location>
</feature>
<keyword evidence="6" id="KW-0067">ATP-binding</keyword>
<evidence type="ECO:0000256" key="8">
    <source>
        <dbReference type="SAM" id="MobiDB-lite"/>
    </source>
</evidence>